<dbReference type="EMBL" id="NCKW01016849">
    <property type="protein sequence ID" value="POM60598.1"/>
    <property type="molecule type" value="Genomic_DNA"/>
</dbReference>
<keyword evidence="3" id="KW-0862">Zinc</keyword>
<dbReference type="Pfam" id="PF01363">
    <property type="entry name" value="FYVE"/>
    <property type="match status" value="1"/>
</dbReference>
<feature type="domain" description="FYVE-type" evidence="6">
    <location>
        <begin position="385"/>
        <end position="445"/>
    </location>
</feature>
<feature type="compositionally biased region" description="Low complexity" evidence="5">
    <location>
        <begin position="81"/>
        <end position="97"/>
    </location>
</feature>
<name>A0A2P4X4X1_9STRA</name>
<dbReference type="InterPro" id="IPR000306">
    <property type="entry name" value="Znf_FYVE"/>
</dbReference>
<dbReference type="InterPro" id="IPR017455">
    <property type="entry name" value="Znf_FYVE-rel"/>
</dbReference>
<accession>A0A2P4X4X1</accession>
<dbReference type="InterPro" id="IPR013083">
    <property type="entry name" value="Znf_RING/FYVE/PHD"/>
</dbReference>
<organism evidence="7 8">
    <name type="scientific">Phytophthora palmivora</name>
    <dbReference type="NCBI Taxonomy" id="4796"/>
    <lineage>
        <taxon>Eukaryota</taxon>
        <taxon>Sar</taxon>
        <taxon>Stramenopiles</taxon>
        <taxon>Oomycota</taxon>
        <taxon>Peronosporomycetes</taxon>
        <taxon>Peronosporales</taxon>
        <taxon>Peronosporaceae</taxon>
        <taxon>Phytophthora</taxon>
    </lineage>
</organism>
<evidence type="ECO:0000256" key="4">
    <source>
        <dbReference type="PROSITE-ProRule" id="PRU00091"/>
    </source>
</evidence>
<proteinExistence type="predicted"/>
<dbReference type="GO" id="GO:0008270">
    <property type="term" value="F:zinc ion binding"/>
    <property type="evidence" value="ECO:0007669"/>
    <property type="project" value="UniProtKB-KW"/>
</dbReference>
<feature type="region of interest" description="Disordered" evidence="5">
    <location>
        <begin position="1"/>
        <end position="124"/>
    </location>
</feature>
<dbReference type="InterPro" id="IPR011011">
    <property type="entry name" value="Znf_FYVE_PHD"/>
</dbReference>
<feature type="region of interest" description="Disordered" evidence="5">
    <location>
        <begin position="473"/>
        <end position="518"/>
    </location>
</feature>
<keyword evidence="8" id="KW-1185">Reference proteome</keyword>
<evidence type="ECO:0000259" key="6">
    <source>
        <dbReference type="PROSITE" id="PS50178"/>
    </source>
</evidence>
<dbReference type="InterPro" id="IPR023393">
    <property type="entry name" value="START-like_dom_sf"/>
</dbReference>
<evidence type="ECO:0000256" key="1">
    <source>
        <dbReference type="ARBA" id="ARBA00022723"/>
    </source>
</evidence>
<feature type="compositionally biased region" description="Polar residues" evidence="5">
    <location>
        <begin position="57"/>
        <end position="68"/>
    </location>
</feature>
<dbReference type="Proteomes" id="UP000237271">
    <property type="component" value="Unassembled WGS sequence"/>
</dbReference>
<feature type="compositionally biased region" description="Polar residues" evidence="5">
    <location>
        <begin position="473"/>
        <end position="495"/>
    </location>
</feature>
<feature type="compositionally biased region" description="Acidic residues" evidence="5">
    <location>
        <begin position="499"/>
        <end position="512"/>
    </location>
</feature>
<evidence type="ECO:0000256" key="2">
    <source>
        <dbReference type="ARBA" id="ARBA00022771"/>
    </source>
</evidence>
<feature type="compositionally biased region" description="Polar residues" evidence="5">
    <location>
        <begin position="9"/>
        <end position="49"/>
    </location>
</feature>
<keyword evidence="2 4" id="KW-0863">Zinc-finger</keyword>
<dbReference type="SUPFAM" id="SSF55961">
    <property type="entry name" value="Bet v1-like"/>
    <property type="match status" value="1"/>
</dbReference>
<reference evidence="7 8" key="1">
    <citation type="journal article" date="2017" name="Genome Biol. Evol.">
        <title>Phytophthora megakarya and P. palmivora, closely related causal agents of cacao black pod rot, underwent increases in genome sizes and gene numbers by different mechanisms.</title>
        <authorList>
            <person name="Ali S.S."/>
            <person name="Shao J."/>
            <person name="Lary D.J."/>
            <person name="Kronmiller B."/>
            <person name="Shen D."/>
            <person name="Strem M.D."/>
            <person name="Amoako-Attah I."/>
            <person name="Akrofi A.Y."/>
            <person name="Begoude B.A."/>
            <person name="Ten Hoopen G.M."/>
            <person name="Coulibaly K."/>
            <person name="Kebe B.I."/>
            <person name="Melnick R.L."/>
            <person name="Guiltinan M.J."/>
            <person name="Tyler B.M."/>
            <person name="Meinhardt L.W."/>
            <person name="Bailey B.A."/>
        </authorList>
    </citation>
    <scope>NUCLEOTIDE SEQUENCE [LARGE SCALE GENOMIC DNA]</scope>
    <source>
        <strain evidence="8">sbr112.9</strain>
    </source>
</reference>
<dbReference type="PANTHER" id="PTHR23164">
    <property type="entry name" value="EARLY ENDOSOME ANTIGEN 1"/>
    <property type="match status" value="1"/>
</dbReference>
<evidence type="ECO:0000313" key="8">
    <source>
        <dbReference type="Proteomes" id="UP000237271"/>
    </source>
</evidence>
<sequence>MNPFEQTKKPAQQTIRQSRHPSQQAKRSQPVQSTSKRPPESSQKPSRSSQTREHLGPQTTQPRRQSQNLDDRPSKPIPNHRSSSSPVQPRRSSQKSPTGFPHLDRHRSDKSASSGSNSSTESYIELAPARRRELISQVNESVQTVMASMLSGNSNNVQWKAKLRKKDISYYMDETSVKPGQARFCCVSHTHATVEEVMKLFVLSDADSVVRNNRVLSDSLLEARVLSVLRRPTKDRPMNSMYVRYSSYQAPGLMMNREVRIAVATDMIRQIDGSTIGYCLWDSVDDPEFVEATKRPGLELCTMFRSGYFFRRSGRRSSSSNSDSAQGYTKIVYMVGLETGGWASGLTARLLMERFGSNLTRLCSHFRRKSLDSRTFVMKTDWESKMSAKSCKECTKPFQVLSNRVNCHSCGQVVCRSCVSKELIDLHAVGVVPMHICFMCLDKAGVPVPASLQKTRSSLRRRRLQSDTATISRVTTEDQTQSLSQSQPRQYSKSIVESDLIEEEDDDDDTDTGEWAFTSSGVPIRPYRMVK</sequence>
<evidence type="ECO:0000256" key="5">
    <source>
        <dbReference type="SAM" id="MobiDB-lite"/>
    </source>
</evidence>
<keyword evidence="1" id="KW-0479">Metal-binding</keyword>
<dbReference type="Gene3D" id="3.30.530.20">
    <property type="match status" value="1"/>
</dbReference>
<evidence type="ECO:0000313" key="7">
    <source>
        <dbReference type="EMBL" id="POM60598.1"/>
    </source>
</evidence>
<protein>
    <recommendedName>
        <fullName evidence="6">FYVE-type domain-containing protein</fullName>
    </recommendedName>
</protein>
<dbReference type="OrthoDB" id="116827at2759"/>
<dbReference type="SMART" id="SM00064">
    <property type="entry name" value="FYVE"/>
    <property type="match status" value="1"/>
</dbReference>
<dbReference type="PANTHER" id="PTHR23164:SF29">
    <property type="entry name" value="E3 UBIQUITIN-PROTEIN LIGASE PIB1"/>
    <property type="match status" value="1"/>
</dbReference>
<comment type="caution">
    <text evidence="7">The sequence shown here is derived from an EMBL/GenBank/DDBJ whole genome shotgun (WGS) entry which is preliminary data.</text>
</comment>
<feature type="compositionally biased region" description="Low complexity" evidence="5">
    <location>
        <begin position="111"/>
        <end position="122"/>
    </location>
</feature>
<dbReference type="PROSITE" id="PS50178">
    <property type="entry name" value="ZF_FYVE"/>
    <property type="match status" value="1"/>
</dbReference>
<dbReference type="CDD" id="cd00065">
    <property type="entry name" value="FYVE_like_SF"/>
    <property type="match status" value="1"/>
</dbReference>
<gene>
    <name evidence="7" type="ORF">PHPALM_30534</name>
</gene>
<dbReference type="SUPFAM" id="SSF57903">
    <property type="entry name" value="FYVE/PHD zinc finger"/>
    <property type="match status" value="1"/>
</dbReference>
<dbReference type="Gene3D" id="3.30.40.10">
    <property type="entry name" value="Zinc/RING finger domain, C3HC4 (zinc finger)"/>
    <property type="match status" value="1"/>
</dbReference>
<dbReference type="AlphaFoldDB" id="A0A2P4X4X1"/>
<evidence type="ECO:0000256" key="3">
    <source>
        <dbReference type="ARBA" id="ARBA00022833"/>
    </source>
</evidence>